<organism evidence="2">
    <name type="scientific">marine sediment metagenome</name>
    <dbReference type="NCBI Taxonomy" id="412755"/>
    <lineage>
        <taxon>unclassified sequences</taxon>
        <taxon>metagenomes</taxon>
        <taxon>ecological metagenomes</taxon>
    </lineage>
</organism>
<name>A0A0F9SUF2_9ZZZZ</name>
<reference evidence="2" key="1">
    <citation type="journal article" date="2015" name="Nature">
        <title>Complex archaea that bridge the gap between prokaryotes and eukaryotes.</title>
        <authorList>
            <person name="Spang A."/>
            <person name="Saw J.H."/>
            <person name="Jorgensen S.L."/>
            <person name="Zaremba-Niedzwiedzka K."/>
            <person name="Martijn J."/>
            <person name="Lind A.E."/>
            <person name="van Eijk R."/>
            <person name="Schleper C."/>
            <person name="Guy L."/>
            <person name="Ettema T.J."/>
        </authorList>
    </citation>
    <scope>NUCLEOTIDE SEQUENCE</scope>
</reference>
<accession>A0A0F9SUF2</accession>
<evidence type="ECO:0000313" key="2">
    <source>
        <dbReference type="EMBL" id="KKN32783.1"/>
    </source>
</evidence>
<dbReference type="AlphaFoldDB" id="A0A0F9SUF2"/>
<gene>
    <name evidence="2" type="ORF">LCGC14_0810520</name>
</gene>
<proteinExistence type="predicted"/>
<protein>
    <submittedName>
        <fullName evidence="2">Uncharacterized protein</fullName>
    </submittedName>
</protein>
<dbReference type="EMBL" id="LAZR01002229">
    <property type="protein sequence ID" value="KKN32783.1"/>
    <property type="molecule type" value="Genomic_DNA"/>
</dbReference>
<sequence>MPDSTAETGRADLSVPLFPKMPDGTPMGAMRIQADPELFIWYGDQAAAELLRRIRRQRNELQTALQQIRDNPMRDGGSRHIAALALIPVEIAEGD</sequence>
<evidence type="ECO:0000256" key="1">
    <source>
        <dbReference type="SAM" id="MobiDB-lite"/>
    </source>
</evidence>
<feature type="region of interest" description="Disordered" evidence="1">
    <location>
        <begin position="1"/>
        <end position="22"/>
    </location>
</feature>
<comment type="caution">
    <text evidence="2">The sequence shown here is derived from an EMBL/GenBank/DDBJ whole genome shotgun (WGS) entry which is preliminary data.</text>
</comment>